<evidence type="ECO:0000313" key="2">
    <source>
        <dbReference type="EMBL" id="RQW92324.1"/>
    </source>
</evidence>
<evidence type="ECO:0000256" key="1">
    <source>
        <dbReference type="SAM" id="MobiDB-lite"/>
    </source>
</evidence>
<keyword evidence="3" id="KW-1185">Reference proteome</keyword>
<sequence>MPRVSYEEYLIAVALTLARRHRPVWSWERWRRVCRCGSELPCRTTHRIPINRGHWPSEDDRQDARPTNQAAKELRR</sequence>
<evidence type="ECO:0000313" key="3">
    <source>
        <dbReference type="Proteomes" id="UP000274694"/>
    </source>
</evidence>
<accession>A0ABX9Y5L0</accession>
<protein>
    <recommendedName>
        <fullName evidence="4">HNH endonuclease</fullName>
    </recommendedName>
</protein>
<name>A0ABX9Y5L0_MICCH</name>
<dbReference type="Proteomes" id="UP000274694">
    <property type="component" value="Unassembled WGS sequence"/>
</dbReference>
<comment type="caution">
    <text evidence="2">The sequence shown here is derived from an EMBL/GenBank/DDBJ whole genome shotgun (WGS) entry which is preliminary data.</text>
</comment>
<gene>
    <name evidence="2" type="ORF">DLJ60_14800</name>
</gene>
<evidence type="ECO:0008006" key="4">
    <source>
        <dbReference type="Google" id="ProtNLM"/>
    </source>
</evidence>
<feature type="compositionally biased region" description="Basic and acidic residues" evidence="1">
    <location>
        <begin position="55"/>
        <end position="64"/>
    </location>
</feature>
<organism evidence="2 3">
    <name type="scientific">Micromonospora chalcea</name>
    <dbReference type="NCBI Taxonomy" id="1874"/>
    <lineage>
        <taxon>Bacteria</taxon>
        <taxon>Bacillati</taxon>
        <taxon>Actinomycetota</taxon>
        <taxon>Actinomycetes</taxon>
        <taxon>Micromonosporales</taxon>
        <taxon>Micromonosporaceae</taxon>
        <taxon>Micromonospora</taxon>
    </lineage>
</organism>
<reference evidence="2 3" key="1">
    <citation type="submission" date="2018-05" db="EMBL/GenBank/DDBJ databases">
        <title>Micromonospora from Atacama Desert.</title>
        <authorList>
            <person name="Carro L."/>
            <person name="Goodfellow M."/>
            <person name="Klenk H.-P."/>
        </authorList>
    </citation>
    <scope>NUCLEOTIDE SEQUENCE [LARGE SCALE GENOMIC DNA]</scope>
    <source>
        <strain evidence="2 3">LB41</strain>
    </source>
</reference>
<feature type="region of interest" description="Disordered" evidence="1">
    <location>
        <begin position="50"/>
        <end position="76"/>
    </location>
</feature>
<dbReference type="EMBL" id="QGTA01000189">
    <property type="protein sequence ID" value="RQW92324.1"/>
    <property type="molecule type" value="Genomic_DNA"/>
</dbReference>
<proteinExistence type="predicted"/>